<comment type="caution">
    <text evidence="1">The sequence shown here is derived from an EMBL/GenBank/DDBJ whole genome shotgun (WGS) entry which is preliminary data.</text>
</comment>
<name>E3BKE8_9VIBR</name>
<dbReference type="AlphaFoldDB" id="E3BKE8"/>
<organism evidence="1 2">
    <name type="scientific">Vibrio caribbeanicus ATCC BAA-2122</name>
    <dbReference type="NCBI Taxonomy" id="796620"/>
    <lineage>
        <taxon>Bacteria</taxon>
        <taxon>Pseudomonadati</taxon>
        <taxon>Pseudomonadota</taxon>
        <taxon>Gammaproteobacteria</taxon>
        <taxon>Vibrionales</taxon>
        <taxon>Vibrionaceae</taxon>
        <taxon>Vibrio</taxon>
    </lineage>
</organism>
<evidence type="ECO:0000313" key="2">
    <source>
        <dbReference type="Proteomes" id="UP000002943"/>
    </source>
</evidence>
<accession>E3BKE8</accession>
<dbReference type="OrthoDB" id="6261728at2"/>
<evidence type="ECO:0000313" key="1">
    <source>
        <dbReference type="EMBL" id="EFP96533.1"/>
    </source>
</evidence>
<sequence length="144" mass="17060">MNVEGFKTLYWRQFDSIREGAEYFHVTKVTIRRWLNGETIINPMAEKLLIIRAIGYLPNDVRWQGFRIDEHRAVLITPEGREFSPRELEAFALWRDEYKELIKLHGHIERPPIIPARENPLPFRGGRRMQAAPWIPSKIRRAGK</sequence>
<evidence type="ECO:0008006" key="3">
    <source>
        <dbReference type="Google" id="ProtNLM"/>
    </source>
</evidence>
<protein>
    <recommendedName>
        <fullName evidence="3">S-adenosylhomocysteine hydrolase</fullName>
    </recommendedName>
</protein>
<proteinExistence type="predicted"/>
<dbReference type="EMBL" id="AEIU01000074">
    <property type="protein sequence ID" value="EFP96533.1"/>
    <property type="molecule type" value="Genomic_DNA"/>
</dbReference>
<dbReference type="InterPro" id="IPR021077">
    <property type="entry name" value="Phage_phi-Lf_Orf112"/>
</dbReference>
<keyword evidence="2" id="KW-1185">Reference proteome</keyword>
<dbReference type="Proteomes" id="UP000002943">
    <property type="component" value="Unassembled WGS sequence"/>
</dbReference>
<dbReference type="RefSeq" id="WP_009601514.1">
    <property type="nucleotide sequence ID" value="NZ_AEIU01000074.1"/>
</dbReference>
<reference evidence="1 2" key="1">
    <citation type="journal article" date="2012" name="Int. J. Syst. Evol. Microbiol.">
        <title>Vibrio caribbeanicus sp. nov., isolated from the marine sponge Scleritoderma cyanea.</title>
        <authorList>
            <person name="Hoffmann M."/>
            <person name="Monday S.R."/>
            <person name="Allard M.W."/>
            <person name="Strain E.A."/>
            <person name="Whittaker P."/>
            <person name="Naum M."/>
            <person name="McCarthy P.J."/>
            <person name="Lopez J.V."/>
            <person name="Fischer M."/>
            <person name="Brown E.W."/>
        </authorList>
    </citation>
    <scope>NUCLEOTIDE SEQUENCE [LARGE SCALE GENOMIC DNA]</scope>
    <source>
        <strain evidence="1 2">ATCC BAA-2122</strain>
    </source>
</reference>
<dbReference type="STRING" id="796620.VIBC2010_05134"/>
<dbReference type="Pfam" id="PF12375">
    <property type="entry name" value="DUF3653"/>
    <property type="match status" value="1"/>
</dbReference>
<gene>
    <name evidence="1" type="ORF">VIBC2010_05134</name>
</gene>
<dbReference type="eggNOG" id="ENOG5031MX9">
    <property type="taxonomic scope" value="Bacteria"/>
</dbReference>